<organism evidence="2 3">
    <name type="scientific">Dyella jiangningensis</name>
    <dbReference type="NCBI Taxonomy" id="1379159"/>
    <lineage>
        <taxon>Bacteria</taxon>
        <taxon>Pseudomonadati</taxon>
        <taxon>Pseudomonadota</taxon>
        <taxon>Gammaproteobacteria</taxon>
        <taxon>Lysobacterales</taxon>
        <taxon>Rhodanobacteraceae</taxon>
        <taxon>Dyella</taxon>
    </lineage>
</organism>
<dbReference type="Pfam" id="PF08816">
    <property type="entry name" value="Ivy"/>
    <property type="match status" value="1"/>
</dbReference>
<feature type="chain" id="PRO_5016363823" description="C-lysozyme inhibitor" evidence="1">
    <location>
        <begin position="25"/>
        <end position="165"/>
    </location>
</feature>
<feature type="signal peptide" evidence="1">
    <location>
        <begin position="1"/>
        <end position="24"/>
    </location>
</feature>
<dbReference type="Gene3D" id="3.40.1420.10">
    <property type="entry name" value="Inhibitor of vertebrate lysozyme"/>
    <property type="match status" value="1"/>
</dbReference>
<dbReference type="SUPFAM" id="SSF89872">
    <property type="entry name" value="Inhibitor of vertebrate lysozyme, Ivy"/>
    <property type="match status" value="1"/>
</dbReference>
<evidence type="ECO:0000313" key="3">
    <source>
        <dbReference type="Proteomes" id="UP000248926"/>
    </source>
</evidence>
<sequence>MTCRAVLLVLSMTMAACSTQRDQAADPVREAVAPPVPTLDKSGTLYFYGLLQRPDFSLAFAAMSGTSQLPAWTRHDQRSTPAQRVEVAGRERWLAVACKPHDCPTERIMVLYDAQAHEMTGLFARRKVDASDLTSNAPTNDELTWLGVPDDETRRFLHERMYSAK</sequence>
<proteinExistence type="predicted"/>
<dbReference type="EMBL" id="NFZS01000004">
    <property type="protein sequence ID" value="RAO75168.1"/>
    <property type="molecule type" value="Genomic_DNA"/>
</dbReference>
<accession>A0A328NYF2</accession>
<gene>
    <name evidence="2" type="ORF">CA260_13785</name>
</gene>
<comment type="caution">
    <text evidence="2">The sequence shown here is derived from an EMBL/GenBank/DDBJ whole genome shotgun (WGS) entry which is preliminary data.</text>
</comment>
<evidence type="ECO:0000256" key="1">
    <source>
        <dbReference type="SAM" id="SignalP"/>
    </source>
</evidence>
<evidence type="ECO:0000313" key="2">
    <source>
        <dbReference type="EMBL" id="RAO75168.1"/>
    </source>
</evidence>
<dbReference type="InterPro" id="IPR036501">
    <property type="entry name" value="Inhibitor_vert_lysozyme_sf"/>
</dbReference>
<dbReference type="PROSITE" id="PS51257">
    <property type="entry name" value="PROKAR_LIPOPROTEIN"/>
    <property type="match status" value="1"/>
</dbReference>
<evidence type="ECO:0008006" key="4">
    <source>
        <dbReference type="Google" id="ProtNLM"/>
    </source>
</evidence>
<dbReference type="OrthoDB" id="9033596at2"/>
<dbReference type="Proteomes" id="UP000248926">
    <property type="component" value="Unassembled WGS sequence"/>
</dbReference>
<name>A0A328NYF2_9GAMM</name>
<dbReference type="AlphaFoldDB" id="A0A328NYF2"/>
<reference evidence="2 3" key="1">
    <citation type="journal article" date="2018" name="Genet. Mol. Biol.">
        <title>The genome sequence of Dyella jiangningensis FCAV SCS01 from a lignocellulose-decomposing microbial consortium metagenome reveals potential for biotechnological applications.</title>
        <authorList>
            <person name="Desiderato J.G."/>
            <person name="Alvarenga D.O."/>
            <person name="Constancio M.T.L."/>
            <person name="Alves L.M.C."/>
            <person name="Varani A.M."/>
        </authorList>
    </citation>
    <scope>NUCLEOTIDE SEQUENCE [LARGE SCALE GENOMIC DNA]</scope>
    <source>
        <strain evidence="2 3">FCAV SCS01</strain>
    </source>
</reference>
<keyword evidence="1" id="KW-0732">Signal</keyword>
<keyword evidence="3" id="KW-1185">Reference proteome</keyword>
<protein>
    <recommendedName>
        <fullName evidence="4">C-lysozyme inhibitor</fullName>
    </recommendedName>
</protein>